<protein>
    <recommendedName>
        <fullName evidence="1">DUF8021 domain-containing protein</fullName>
    </recommendedName>
</protein>
<feature type="domain" description="DUF8021" evidence="1">
    <location>
        <begin position="127"/>
        <end position="216"/>
    </location>
</feature>
<keyword evidence="3" id="KW-1185">Reference proteome</keyword>
<name>A0A6A6ELC0_9PEZI</name>
<proteinExistence type="predicted"/>
<sequence length="219" mass="24850">MTLRSILAPIVFAQIQGQICVLPVIDRVPYTQNLTKMDFIWSIIGVNMILDWNLTYYDTTTCATWTELVATKPKKPYVTGMRMQFDENGEYIIKMDSIVTTGDWVFNANATNKYFQKEKWDPIPKEKQDTQETLKKAADAYADMFSDRSRGGATTCRSANSTMANTCVLGIPTASNVTRLVDKQYIIDEEYGTVQVMMNFAGLPDSHMFRLEVGKMCIL</sequence>
<reference evidence="2" key="1">
    <citation type="journal article" date="2020" name="Stud. Mycol.">
        <title>101 Dothideomycetes genomes: a test case for predicting lifestyles and emergence of pathogens.</title>
        <authorList>
            <person name="Haridas S."/>
            <person name="Albert R."/>
            <person name="Binder M."/>
            <person name="Bloem J."/>
            <person name="Labutti K."/>
            <person name="Salamov A."/>
            <person name="Andreopoulos B."/>
            <person name="Baker S."/>
            <person name="Barry K."/>
            <person name="Bills G."/>
            <person name="Bluhm B."/>
            <person name="Cannon C."/>
            <person name="Castanera R."/>
            <person name="Culley D."/>
            <person name="Daum C."/>
            <person name="Ezra D."/>
            <person name="Gonzalez J."/>
            <person name="Henrissat B."/>
            <person name="Kuo A."/>
            <person name="Liang C."/>
            <person name="Lipzen A."/>
            <person name="Lutzoni F."/>
            <person name="Magnuson J."/>
            <person name="Mondo S."/>
            <person name="Nolan M."/>
            <person name="Ohm R."/>
            <person name="Pangilinan J."/>
            <person name="Park H.-J."/>
            <person name="Ramirez L."/>
            <person name="Alfaro M."/>
            <person name="Sun H."/>
            <person name="Tritt A."/>
            <person name="Yoshinaga Y."/>
            <person name="Zwiers L.-H."/>
            <person name="Turgeon B."/>
            <person name="Goodwin S."/>
            <person name="Spatafora J."/>
            <person name="Crous P."/>
            <person name="Grigoriev I."/>
        </authorList>
    </citation>
    <scope>NUCLEOTIDE SEQUENCE</scope>
    <source>
        <strain evidence="2">CBS 207.26</strain>
    </source>
</reference>
<evidence type="ECO:0000313" key="2">
    <source>
        <dbReference type="EMBL" id="KAF2191568.1"/>
    </source>
</evidence>
<organism evidence="2 3">
    <name type="scientific">Zopfia rhizophila CBS 207.26</name>
    <dbReference type="NCBI Taxonomy" id="1314779"/>
    <lineage>
        <taxon>Eukaryota</taxon>
        <taxon>Fungi</taxon>
        <taxon>Dikarya</taxon>
        <taxon>Ascomycota</taxon>
        <taxon>Pezizomycotina</taxon>
        <taxon>Dothideomycetes</taxon>
        <taxon>Dothideomycetes incertae sedis</taxon>
        <taxon>Zopfiaceae</taxon>
        <taxon>Zopfia</taxon>
    </lineage>
</organism>
<evidence type="ECO:0000313" key="3">
    <source>
        <dbReference type="Proteomes" id="UP000800200"/>
    </source>
</evidence>
<dbReference type="EMBL" id="ML994617">
    <property type="protein sequence ID" value="KAF2191568.1"/>
    <property type="molecule type" value="Genomic_DNA"/>
</dbReference>
<accession>A0A6A6ELC0</accession>
<dbReference type="AlphaFoldDB" id="A0A6A6ELC0"/>
<dbReference type="Pfam" id="PF26061">
    <property type="entry name" value="DUF8021"/>
    <property type="match status" value="1"/>
</dbReference>
<gene>
    <name evidence="2" type="ORF">K469DRAFT_732901</name>
</gene>
<evidence type="ECO:0000259" key="1">
    <source>
        <dbReference type="Pfam" id="PF26061"/>
    </source>
</evidence>
<dbReference type="Proteomes" id="UP000800200">
    <property type="component" value="Unassembled WGS sequence"/>
</dbReference>
<dbReference type="OrthoDB" id="3793813at2759"/>
<dbReference type="InterPro" id="IPR058334">
    <property type="entry name" value="DUF8021"/>
</dbReference>